<dbReference type="SUPFAM" id="SSF55424">
    <property type="entry name" value="FAD/NAD-linked reductases, dimerisation (C-terminal) domain"/>
    <property type="match status" value="1"/>
</dbReference>
<evidence type="ECO:0000256" key="5">
    <source>
        <dbReference type="ARBA" id="ARBA00023002"/>
    </source>
</evidence>
<gene>
    <name evidence="9" type="ORF">N0B31_05695</name>
</gene>
<dbReference type="InterPro" id="IPR004099">
    <property type="entry name" value="Pyr_nucl-diS_OxRdtase_dimer"/>
</dbReference>
<dbReference type="SUPFAM" id="SSF51905">
    <property type="entry name" value="FAD/NAD(P)-binding domain"/>
    <property type="match status" value="1"/>
</dbReference>
<evidence type="ECO:0000259" key="7">
    <source>
        <dbReference type="Pfam" id="PF02852"/>
    </source>
</evidence>
<feature type="domain" description="FAD/NAD(P)-binding" evidence="8">
    <location>
        <begin position="5"/>
        <end position="317"/>
    </location>
</feature>
<dbReference type="GO" id="GO:0016491">
    <property type="term" value="F:oxidoreductase activity"/>
    <property type="evidence" value="ECO:0007669"/>
    <property type="project" value="UniProtKB-KW"/>
</dbReference>
<dbReference type="Gene3D" id="3.50.50.60">
    <property type="entry name" value="FAD/NAD(P)-binding domain"/>
    <property type="match status" value="2"/>
</dbReference>
<keyword evidence="5" id="KW-0560">Oxidoreductase</keyword>
<comment type="cofactor">
    <cofactor evidence="1">
        <name>FAD</name>
        <dbReference type="ChEBI" id="CHEBI:57692"/>
    </cofactor>
</comment>
<keyword evidence="4" id="KW-0274">FAD</keyword>
<dbReference type="InterPro" id="IPR016156">
    <property type="entry name" value="FAD/NAD-linked_Rdtase_dimer_sf"/>
</dbReference>
<evidence type="ECO:0000259" key="8">
    <source>
        <dbReference type="Pfam" id="PF07992"/>
    </source>
</evidence>
<accession>A0A9E7R6V9</accession>
<feature type="domain" description="Pyridine nucleotide-disulphide oxidoreductase dimerisation" evidence="7">
    <location>
        <begin position="353"/>
        <end position="455"/>
    </location>
</feature>
<dbReference type="EMBL" id="CP104003">
    <property type="protein sequence ID" value="UWM55778.1"/>
    <property type="molecule type" value="Genomic_DNA"/>
</dbReference>
<sequence>MTDTFVVVGGDAAGMSAASKAKRDHPDLEVVVFEKGEWVSYGACGMPYYVEGTVADLDELISLTPEEIIEDRDIDLRRFHEVVAVDTVARTVTVRNEDGTFEQGYDHLLLATGAAPTTPPVEGVDLDCVFTLSSLDDAEGIREALEAEEVTEDLVGSSEGAVVQFIRDRDPKRVAVVGGGYIGLEMADVLRTRGCSVHLFQRSDHVLSHYDEDVATVVEEHLREHGVTLHLGSAVEGIEGDAAGDAEAVVAEDGRTEVDMVVLGTGVRPRTALAEEAGIDLGPTGAIATDEYRETSAPDVYAAGDCAEAVNVVTGEVDYVPLALTANRHGRAVGQTVAGTPTLAGGVARTAISMVVEMEVARTGITDEDEAREYGFDPVSRTVTTKSRSGYYPGSEPITVHMTACRRTGRLLGASIAGTDRAGKRIDTVAAALHEEATVAELERYDLAYAPPFSPVWDPVLTAAKVLNSAVEGE</sequence>
<comment type="similarity">
    <text evidence="2">Belongs to the class-III pyridine nucleotide-disulfide oxidoreductase family.</text>
</comment>
<evidence type="ECO:0000256" key="6">
    <source>
        <dbReference type="ARBA" id="ARBA00023284"/>
    </source>
</evidence>
<dbReference type="RefSeq" id="WP_260594889.1">
    <property type="nucleotide sequence ID" value="NZ_CP104003.1"/>
</dbReference>
<evidence type="ECO:0000313" key="10">
    <source>
        <dbReference type="Proteomes" id="UP001057580"/>
    </source>
</evidence>
<dbReference type="KEGG" id="ssai:N0B31_05695"/>
<protein>
    <submittedName>
        <fullName evidence="9">FAD-dependent oxidoreductase</fullName>
    </submittedName>
</protein>
<evidence type="ECO:0000313" key="9">
    <source>
        <dbReference type="EMBL" id="UWM55778.1"/>
    </source>
</evidence>
<dbReference type="AlphaFoldDB" id="A0A9E7R6V9"/>
<keyword evidence="6" id="KW-0676">Redox-active center</keyword>
<keyword evidence="10" id="KW-1185">Reference proteome</keyword>
<evidence type="ECO:0000256" key="1">
    <source>
        <dbReference type="ARBA" id="ARBA00001974"/>
    </source>
</evidence>
<dbReference type="Pfam" id="PF07992">
    <property type="entry name" value="Pyr_redox_2"/>
    <property type="match status" value="1"/>
</dbReference>
<proteinExistence type="inferred from homology"/>
<dbReference type="InterPro" id="IPR050260">
    <property type="entry name" value="FAD-bd_OxRdtase"/>
</dbReference>
<dbReference type="PANTHER" id="PTHR43429">
    <property type="entry name" value="PYRIDINE NUCLEOTIDE-DISULFIDE OXIDOREDUCTASE DOMAIN-CONTAINING"/>
    <property type="match status" value="1"/>
</dbReference>
<evidence type="ECO:0000256" key="4">
    <source>
        <dbReference type="ARBA" id="ARBA00022827"/>
    </source>
</evidence>
<dbReference type="GeneID" id="74941895"/>
<dbReference type="Proteomes" id="UP001057580">
    <property type="component" value="Chromosome"/>
</dbReference>
<name>A0A9E7R6V9_9EURY</name>
<dbReference type="PANTHER" id="PTHR43429:SF1">
    <property type="entry name" value="NAD(P)H SULFUR OXIDOREDUCTASE (COA-DEPENDENT)"/>
    <property type="match status" value="1"/>
</dbReference>
<dbReference type="PRINTS" id="PR00368">
    <property type="entry name" value="FADPNR"/>
</dbReference>
<evidence type="ECO:0000256" key="3">
    <source>
        <dbReference type="ARBA" id="ARBA00022630"/>
    </source>
</evidence>
<dbReference type="InterPro" id="IPR036188">
    <property type="entry name" value="FAD/NAD-bd_sf"/>
</dbReference>
<dbReference type="PRINTS" id="PR00411">
    <property type="entry name" value="PNDRDTASEI"/>
</dbReference>
<dbReference type="Pfam" id="PF02852">
    <property type="entry name" value="Pyr_redox_dim"/>
    <property type="match status" value="1"/>
</dbReference>
<evidence type="ECO:0000256" key="2">
    <source>
        <dbReference type="ARBA" id="ARBA00009130"/>
    </source>
</evidence>
<organism evidence="9 10">
    <name type="scientific">Salinirubellus salinus</name>
    <dbReference type="NCBI Taxonomy" id="1364945"/>
    <lineage>
        <taxon>Archaea</taxon>
        <taxon>Methanobacteriati</taxon>
        <taxon>Methanobacteriota</taxon>
        <taxon>Stenosarchaea group</taxon>
        <taxon>Halobacteria</taxon>
        <taxon>Halobacteriales</taxon>
        <taxon>Natronomonadaceae</taxon>
        <taxon>Salinirubellus</taxon>
    </lineage>
</organism>
<keyword evidence="3" id="KW-0285">Flavoprotein</keyword>
<dbReference type="InterPro" id="IPR023753">
    <property type="entry name" value="FAD/NAD-binding_dom"/>
</dbReference>
<reference evidence="9" key="1">
    <citation type="submission" date="2022-09" db="EMBL/GenBank/DDBJ databases">
        <title>Diverse halophilic archaea isolated from saline environments.</title>
        <authorList>
            <person name="Cui H.-L."/>
        </authorList>
    </citation>
    <scope>NUCLEOTIDE SEQUENCE</scope>
    <source>
        <strain evidence="9">ZS-35-S2</strain>
    </source>
</reference>